<feature type="region of interest" description="Disordered" evidence="9">
    <location>
        <begin position="484"/>
        <end position="514"/>
    </location>
</feature>
<comment type="caution">
    <text evidence="12">The sequence shown here is derived from an EMBL/GenBank/DDBJ whole genome shotgun (WGS) entry which is preliminary data.</text>
</comment>
<organism evidence="12 13">
    <name type="scientific">Hibiscus syriacus</name>
    <name type="common">Rose of Sharon</name>
    <dbReference type="NCBI Taxonomy" id="106335"/>
    <lineage>
        <taxon>Eukaryota</taxon>
        <taxon>Viridiplantae</taxon>
        <taxon>Streptophyta</taxon>
        <taxon>Embryophyta</taxon>
        <taxon>Tracheophyta</taxon>
        <taxon>Spermatophyta</taxon>
        <taxon>Magnoliopsida</taxon>
        <taxon>eudicotyledons</taxon>
        <taxon>Gunneridae</taxon>
        <taxon>Pentapetalae</taxon>
        <taxon>rosids</taxon>
        <taxon>malvids</taxon>
        <taxon>Malvales</taxon>
        <taxon>Malvaceae</taxon>
        <taxon>Malvoideae</taxon>
        <taxon>Hibiscus</taxon>
    </lineage>
</organism>
<dbReference type="InterPro" id="IPR051421">
    <property type="entry name" value="RNA_Proc_DNA_Dmg_Regulator"/>
</dbReference>
<dbReference type="EMBL" id="VEPZ02001744">
    <property type="protein sequence ID" value="KAE8658573.1"/>
    <property type="molecule type" value="Genomic_DNA"/>
</dbReference>
<feature type="domain" description="Matrin-type" evidence="11">
    <location>
        <begin position="408"/>
        <end position="439"/>
    </location>
</feature>
<keyword evidence="3" id="KW-0479">Metal-binding</keyword>
<sequence>MPTLLEVTRAAHEDVEWLERLRVKDLQNDPPSSKDRLYQSHRVRNNIDTIISTTEKLVEIYEDKDNARKDEIAALGGQTATGINIFSAFYDRLKEKFHPAARVVDANEEYEALLKEEPVIEFSGEEAFGRQYKDYTGNLVEYLIYFFQRTEPLQDLDRIFSKVYRFFRKKRTKKHLSLVTIVTEIAKQPTIYVPYDVIRNADGGCHGGFGFRRVLKRSLRERKWGNDGGRFKAEEDNELGETNLGSGRSSPPAERVEAEFEEQWADGQVQGWEKQGQESEGDPAQLHVIDLDYYSTAEELMELGPEKLKEIILALAALGLKTGSTVQQGAERLFLAKTIEQTKENVVKKQALTYAEMEQEREEEETQVDTESDDEDQQIYNPLKLPMGWDGKPIPYWLYKLHGHGREFKCKICENYSYWGRRVFVRHFKEWRHQHGMRCLCIPNSKNFNEITNIEEHMDSLPRSFGTFIRAVVTALVHNLNMSGQDNSRDVAGNDRLAEGSNSPALARQGEGQTLSGVPVQDQDVFFRTLDAVLMRFQSPAPSTPRRNIAKDLKGLGAPEFKGEVEESPVEADFWLNDVKIMLDGLHCSDMEKLDGVVSLFRGQARIWWTNVTLRMTNDQVTWFLFLEEFKHKYIGDQFIKQMKQEFLNLKQLDHTIYEYECEFNKLSRFAAELVPTEKDACEWFVEGLRPRLKEMLIVLNLSSFQEVVNRAKALERAQNERYGDQRVQSFKRTGPSSSLVSPKRSRDSGFRSQARSESMTSSARGSSQMRDRQTQFVEYGDRRAQLRHCHNCGRYHGGMCRIKSGACFRCGEIGHFMRDCPLNDRELAQSERSVLMSQRGRGRGRERNQTESSTQQEMRSTARIYNLNDNEDCEDPELLAGIFRLYSKCVMILVDLG</sequence>
<evidence type="ECO:0000256" key="9">
    <source>
        <dbReference type="SAM" id="MobiDB-lite"/>
    </source>
</evidence>
<dbReference type="GO" id="GO:0003723">
    <property type="term" value="F:RNA binding"/>
    <property type="evidence" value="ECO:0007669"/>
    <property type="project" value="InterPro"/>
</dbReference>
<dbReference type="Pfam" id="PF00098">
    <property type="entry name" value="zf-CCHC"/>
    <property type="match status" value="1"/>
</dbReference>
<evidence type="ECO:0000256" key="8">
    <source>
        <dbReference type="PROSITE-ProRule" id="PRU00047"/>
    </source>
</evidence>
<feature type="compositionally biased region" description="Polar residues" evidence="9">
    <location>
        <begin position="751"/>
        <end position="769"/>
    </location>
</feature>
<dbReference type="SMART" id="SM00343">
    <property type="entry name" value="ZnF_C2HC"/>
    <property type="match status" value="1"/>
</dbReference>
<dbReference type="InterPro" id="IPR005162">
    <property type="entry name" value="Retrotrans_gag_dom"/>
</dbReference>
<evidence type="ECO:0000256" key="2">
    <source>
        <dbReference type="ARBA" id="ARBA00022664"/>
    </source>
</evidence>
<proteinExistence type="predicted"/>
<name>A0A6A2WHP7_HIBSY</name>
<evidence type="ECO:0000256" key="1">
    <source>
        <dbReference type="ARBA" id="ARBA00004123"/>
    </source>
</evidence>
<feature type="domain" description="CCHC-type" evidence="10">
    <location>
        <begin position="808"/>
        <end position="822"/>
    </location>
</feature>
<reference evidence="12" key="1">
    <citation type="submission" date="2019-09" db="EMBL/GenBank/DDBJ databases">
        <title>Draft genome information of white flower Hibiscus syriacus.</title>
        <authorList>
            <person name="Kim Y.-M."/>
        </authorList>
    </citation>
    <scope>NUCLEOTIDE SEQUENCE [LARGE SCALE GENOMIC DNA]</scope>
    <source>
        <strain evidence="12">YM2019G1</strain>
    </source>
</reference>
<feature type="region of interest" description="Disordered" evidence="9">
    <location>
        <begin position="725"/>
        <end position="773"/>
    </location>
</feature>
<evidence type="ECO:0000259" key="11">
    <source>
        <dbReference type="PROSITE" id="PS50171"/>
    </source>
</evidence>
<dbReference type="PROSITE" id="PS50158">
    <property type="entry name" value="ZF_CCHC"/>
    <property type="match status" value="1"/>
</dbReference>
<keyword evidence="4 8" id="KW-0863">Zinc-finger</keyword>
<evidence type="ECO:0000256" key="7">
    <source>
        <dbReference type="ARBA" id="ARBA00023242"/>
    </source>
</evidence>
<evidence type="ECO:0000313" key="12">
    <source>
        <dbReference type="EMBL" id="KAE8658573.1"/>
    </source>
</evidence>
<feature type="compositionally biased region" description="Basic and acidic residues" evidence="9">
    <location>
        <begin position="487"/>
        <end position="498"/>
    </location>
</feature>
<dbReference type="Pfam" id="PF11931">
    <property type="entry name" value="SF3a60_Prp9_C"/>
    <property type="match status" value="1"/>
</dbReference>
<feature type="compositionally biased region" description="Polar residues" evidence="9">
    <location>
        <begin position="727"/>
        <end position="741"/>
    </location>
</feature>
<evidence type="ECO:0000256" key="3">
    <source>
        <dbReference type="ARBA" id="ARBA00022723"/>
    </source>
</evidence>
<dbReference type="Proteomes" id="UP000436088">
    <property type="component" value="Unassembled WGS sequence"/>
</dbReference>
<feature type="region of interest" description="Disordered" evidence="9">
    <location>
        <begin position="834"/>
        <end position="859"/>
    </location>
</feature>
<dbReference type="Pfam" id="PF03732">
    <property type="entry name" value="Retrotrans_gag"/>
    <property type="match status" value="1"/>
</dbReference>
<dbReference type="AlphaFoldDB" id="A0A6A2WHP7"/>
<evidence type="ECO:0000313" key="13">
    <source>
        <dbReference type="Proteomes" id="UP000436088"/>
    </source>
</evidence>
<keyword evidence="2" id="KW-0507">mRNA processing</keyword>
<keyword evidence="13" id="KW-1185">Reference proteome</keyword>
<keyword evidence="5" id="KW-0862">Zinc</keyword>
<dbReference type="InterPro" id="IPR001878">
    <property type="entry name" value="Znf_CCHC"/>
</dbReference>
<dbReference type="GO" id="GO:0000398">
    <property type="term" value="P:mRNA splicing, via spliceosome"/>
    <property type="evidence" value="ECO:0007669"/>
    <property type="project" value="InterPro"/>
</dbReference>
<gene>
    <name evidence="12" type="ORF">F3Y22_tig00116971pilonHSYRG00830</name>
</gene>
<keyword evidence="7" id="KW-0539">Nucleus</keyword>
<dbReference type="Pfam" id="PF13297">
    <property type="entry name" value="SDE2_2C"/>
    <property type="match status" value="1"/>
</dbReference>
<comment type="subcellular location">
    <subcellularLocation>
        <location evidence="1">Nucleus</location>
    </subcellularLocation>
</comment>
<accession>A0A6A2WHP7</accession>
<dbReference type="PANTHER" id="PTHR12786:SF2">
    <property type="entry name" value="SPLICING FACTOR 3A SUBUNIT 3"/>
    <property type="match status" value="1"/>
</dbReference>
<dbReference type="InterPro" id="IPR025086">
    <property type="entry name" value="SDE2/SF3A3_SAP"/>
</dbReference>
<dbReference type="GO" id="GO:0005681">
    <property type="term" value="C:spliceosomal complex"/>
    <property type="evidence" value="ECO:0007669"/>
    <property type="project" value="InterPro"/>
</dbReference>
<evidence type="ECO:0000259" key="10">
    <source>
        <dbReference type="PROSITE" id="PS50158"/>
    </source>
</evidence>
<evidence type="ECO:0000256" key="6">
    <source>
        <dbReference type="ARBA" id="ARBA00023187"/>
    </source>
</evidence>
<feature type="region of interest" description="Disordered" evidence="9">
    <location>
        <begin position="226"/>
        <end position="256"/>
    </location>
</feature>
<dbReference type="InterPro" id="IPR024598">
    <property type="entry name" value="SF3a60/Prp9_C"/>
</dbReference>
<feature type="region of interest" description="Disordered" evidence="9">
    <location>
        <begin position="358"/>
        <end position="377"/>
    </location>
</feature>
<dbReference type="PROSITE" id="PS50171">
    <property type="entry name" value="ZF_MATRIN"/>
    <property type="match status" value="1"/>
</dbReference>
<dbReference type="Gene3D" id="4.10.60.10">
    <property type="entry name" value="Zinc finger, CCHC-type"/>
    <property type="match status" value="1"/>
</dbReference>
<evidence type="ECO:0000256" key="4">
    <source>
        <dbReference type="ARBA" id="ARBA00022771"/>
    </source>
</evidence>
<dbReference type="GO" id="GO:0008270">
    <property type="term" value="F:zinc ion binding"/>
    <property type="evidence" value="ECO:0007669"/>
    <property type="project" value="UniProtKB-KW"/>
</dbReference>
<dbReference type="InterPro" id="IPR036875">
    <property type="entry name" value="Znf_CCHC_sf"/>
</dbReference>
<keyword evidence="6" id="KW-0508">mRNA splicing</keyword>
<protein>
    <recommendedName>
        <fullName evidence="14">CCHC-type domain-containing protein</fullName>
    </recommendedName>
</protein>
<dbReference type="PANTHER" id="PTHR12786">
    <property type="entry name" value="SPLICING FACTOR SF3A-RELATED"/>
    <property type="match status" value="1"/>
</dbReference>
<dbReference type="SUPFAM" id="SSF57756">
    <property type="entry name" value="Retrovirus zinc finger-like domains"/>
    <property type="match status" value="1"/>
</dbReference>
<dbReference type="InterPro" id="IPR000690">
    <property type="entry name" value="Matrin/U1-C_Znf_C2H2"/>
</dbReference>
<evidence type="ECO:0008006" key="14">
    <source>
        <dbReference type="Google" id="ProtNLM"/>
    </source>
</evidence>
<evidence type="ECO:0000256" key="5">
    <source>
        <dbReference type="ARBA" id="ARBA00022833"/>
    </source>
</evidence>